<proteinExistence type="predicted"/>
<protein>
    <submittedName>
        <fullName evidence="1">Uncharacterized protein</fullName>
    </submittedName>
</protein>
<accession>A0A2D4KLX1</accession>
<dbReference type="EMBL" id="IACL01074387">
    <property type="protein sequence ID" value="LAB09720.1"/>
    <property type="molecule type" value="Transcribed_RNA"/>
</dbReference>
<reference evidence="1" key="2">
    <citation type="submission" date="2017-11" db="EMBL/GenBank/DDBJ databases">
        <title>Coralsnake Venomics: Analyses of Venom Gland Transcriptomes and Proteomes of Six Brazilian Taxa.</title>
        <authorList>
            <person name="Aird S.D."/>
            <person name="Jorge da Silva N."/>
            <person name="Qiu L."/>
            <person name="Villar-Briones A."/>
            <person name="Aparecida-Saddi V."/>
            <person name="Campos-Telles M.P."/>
            <person name="Grau M."/>
            <person name="Mikheyev A.S."/>
        </authorList>
    </citation>
    <scope>NUCLEOTIDE SEQUENCE</scope>
    <source>
        <tissue evidence="1">Venom_gland</tissue>
    </source>
</reference>
<sequence>MQLLSCGGFVALRENPPSYNSDQESGKEKVSFCFKTMQRASACGKHSSKEREGFLQFFWFTTNITTLGTIPVIKTSVPLIYPCLNCCSLDPLDIDWHHMPRICLFSDNGKN</sequence>
<evidence type="ECO:0000313" key="1">
    <source>
        <dbReference type="EMBL" id="LAB09720.1"/>
    </source>
</evidence>
<dbReference type="AlphaFoldDB" id="A0A2D4KLX1"/>
<name>A0A2D4KLX1_9SAUR</name>
<reference evidence="1" key="1">
    <citation type="submission" date="2017-07" db="EMBL/GenBank/DDBJ databases">
        <authorList>
            <person name="Mikheyev A."/>
            <person name="Grau M."/>
        </authorList>
    </citation>
    <scope>NUCLEOTIDE SEQUENCE</scope>
    <source>
        <tissue evidence="1">Venom_gland</tissue>
    </source>
</reference>
<organism evidence="1">
    <name type="scientific">Micrurus paraensis</name>
    <dbReference type="NCBI Taxonomy" id="1970185"/>
    <lineage>
        <taxon>Eukaryota</taxon>
        <taxon>Metazoa</taxon>
        <taxon>Chordata</taxon>
        <taxon>Craniata</taxon>
        <taxon>Vertebrata</taxon>
        <taxon>Euteleostomi</taxon>
        <taxon>Lepidosauria</taxon>
        <taxon>Squamata</taxon>
        <taxon>Bifurcata</taxon>
        <taxon>Unidentata</taxon>
        <taxon>Episquamata</taxon>
        <taxon>Toxicofera</taxon>
        <taxon>Serpentes</taxon>
        <taxon>Colubroidea</taxon>
        <taxon>Elapidae</taxon>
        <taxon>Elapinae</taxon>
        <taxon>Micrurus</taxon>
    </lineage>
</organism>